<feature type="coiled-coil region" evidence="1">
    <location>
        <begin position="13"/>
        <end position="50"/>
    </location>
</feature>
<gene>
    <name evidence="3" type="ORF">OUY18_13570</name>
</gene>
<dbReference type="RefSeq" id="WP_268059316.1">
    <property type="nucleotide sequence ID" value="NZ_JAPOHA010000020.1"/>
</dbReference>
<keyword evidence="2" id="KW-0812">Transmembrane</keyword>
<keyword evidence="1" id="KW-0175">Coiled coil</keyword>
<name>A0ABT4BWL3_9FIRM</name>
<sequence length="106" mass="12072">METLNEQICLQRRKMIDERCRRGQKDIEKLEAKQEEGEKRSQKLEELNIKMGEILKNHDEKILNHDTRIGKLETVSGDRWNSVVNFALSGVVGALVAAAMHMLLGG</sequence>
<keyword evidence="4" id="KW-1185">Reference proteome</keyword>
<evidence type="ECO:0008006" key="5">
    <source>
        <dbReference type="Google" id="ProtNLM"/>
    </source>
</evidence>
<keyword evidence="2" id="KW-1133">Transmembrane helix</keyword>
<feature type="transmembrane region" description="Helical" evidence="2">
    <location>
        <begin position="83"/>
        <end position="104"/>
    </location>
</feature>
<evidence type="ECO:0000313" key="4">
    <source>
        <dbReference type="Proteomes" id="UP001082703"/>
    </source>
</evidence>
<evidence type="ECO:0000256" key="1">
    <source>
        <dbReference type="SAM" id="Coils"/>
    </source>
</evidence>
<keyword evidence="2" id="KW-0472">Membrane</keyword>
<accession>A0ABT4BWL3</accession>
<evidence type="ECO:0000256" key="2">
    <source>
        <dbReference type="SAM" id="Phobius"/>
    </source>
</evidence>
<organism evidence="3 4">
    <name type="scientific">Caproiciproducens galactitolivorans</name>
    <dbReference type="NCBI Taxonomy" id="642589"/>
    <lineage>
        <taxon>Bacteria</taxon>
        <taxon>Bacillati</taxon>
        <taxon>Bacillota</taxon>
        <taxon>Clostridia</taxon>
        <taxon>Eubacteriales</taxon>
        <taxon>Acutalibacteraceae</taxon>
        <taxon>Caproiciproducens</taxon>
    </lineage>
</organism>
<comment type="caution">
    <text evidence="3">The sequence shown here is derived from an EMBL/GenBank/DDBJ whole genome shotgun (WGS) entry which is preliminary data.</text>
</comment>
<evidence type="ECO:0000313" key="3">
    <source>
        <dbReference type="EMBL" id="MCY1715279.1"/>
    </source>
</evidence>
<dbReference type="EMBL" id="JAPOHA010000020">
    <property type="protein sequence ID" value="MCY1715279.1"/>
    <property type="molecule type" value="Genomic_DNA"/>
</dbReference>
<protein>
    <recommendedName>
        <fullName evidence="5">Hemolysin XhlA</fullName>
    </recommendedName>
</protein>
<reference evidence="3 4" key="1">
    <citation type="submission" date="2022-11" db="EMBL/GenBank/DDBJ databases">
        <authorList>
            <person name="Caiyu Z."/>
        </authorList>
    </citation>
    <scope>NUCLEOTIDE SEQUENCE [LARGE SCALE GENOMIC DNA]</scope>
    <source>
        <strain evidence="3 4">YR-4</strain>
    </source>
</reference>
<proteinExistence type="predicted"/>
<dbReference type="Proteomes" id="UP001082703">
    <property type="component" value="Unassembled WGS sequence"/>
</dbReference>